<dbReference type="GO" id="GO:0005524">
    <property type="term" value="F:ATP binding"/>
    <property type="evidence" value="ECO:0007669"/>
    <property type="project" value="UniProtKB-KW"/>
</dbReference>
<dbReference type="PANTHER" id="PTHR24221">
    <property type="entry name" value="ATP-BINDING CASSETTE SUB-FAMILY B"/>
    <property type="match status" value="1"/>
</dbReference>
<comment type="function">
    <text evidence="8">Part of an ABC transporter complex. Transmembrane domains (TMD) form a pore in the inner membrane and the ATP-binding domain (NBD) is responsible for energy generation.</text>
</comment>
<dbReference type="Gene3D" id="3.40.50.300">
    <property type="entry name" value="P-loop containing nucleotide triphosphate hydrolases"/>
    <property type="match status" value="1"/>
</dbReference>
<dbReference type="GO" id="GO:0034040">
    <property type="term" value="F:ATPase-coupled lipid transmembrane transporter activity"/>
    <property type="evidence" value="ECO:0007669"/>
    <property type="project" value="TreeGrafter"/>
</dbReference>
<protein>
    <submittedName>
        <fullName evidence="12">Efflux ABC transporter permease/ATP-binding protein</fullName>
    </submittedName>
</protein>
<dbReference type="InterPro" id="IPR039421">
    <property type="entry name" value="Type_1_exporter"/>
</dbReference>
<dbReference type="InterPro" id="IPR036640">
    <property type="entry name" value="ABC1_TM_sf"/>
</dbReference>
<dbReference type="PROSITE" id="PS50929">
    <property type="entry name" value="ABC_TM1F"/>
    <property type="match status" value="1"/>
</dbReference>
<evidence type="ECO:0000313" key="12">
    <source>
        <dbReference type="EMBL" id="KAB7787482.1"/>
    </source>
</evidence>
<feature type="domain" description="ABC transporter" evidence="10">
    <location>
        <begin position="391"/>
        <end position="631"/>
    </location>
</feature>
<sequence>MPAAWARGWLGVKEAYLSLSFLARSPKIMFLDWLERRIDPFAPFDDRRMPPKTVLGFAGFYLRPIRRALLLLFVIAVIAGGIEASLYLLMRWFIDLMSEANRATVLSDNAVPLTLAALLLLVVRPLAAFLHELASNQLIVPQSTNQIRWRTHLYTLGHSLSYFQADFAGRLANRTVQVGPAVRELAVVFIDTLLYVAIYAVTAIGLFSSISAWLALPVVVWVAAYAGLTAWFVPRARTRSHLTAETRSTLIGRVVDSYTNILTVKLFARDREERAAVRDAVETHTKAYLHQFRLTTLTTSLLAGLNSLLLFTTAAVCFALWQRGAMTTGEASAGLALILRLMAMSGWVMQTVRGVFENVGVIQESMQTIARPHGLTDAPDAKVLQVSGGDIRFENVDFHYGRGDASIIENLSFHIRPGEKVGLVGVSGAGKSTITSLLLRLHDVEGGRILVDGQDIAGVTQDSLREAIAMVSQDTSLLHRSIRDNIGYGRPDASDAEIERAARLAHAHDFILDLVDHKGRRGYDAHVGERGVKLSGGQRQRIAIARVILKDAPILILDEATSALDSQVEAAIQEALDTLMGGKTVLAIAHRLSTIAALDRLIVIDRGRIVEEGTHAELIRRGGLYADLWQRQSGGFLGDRAPAPAS</sequence>
<evidence type="ECO:0000259" key="11">
    <source>
        <dbReference type="PROSITE" id="PS50929"/>
    </source>
</evidence>
<dbReference type="GO" id="GO:0016887">
    <property type="term" value="F:ATP hydrolysis activity"/>
    <property type="evidence" value="ECO:0007669"/>
    <property type="project" value="InterPro"/>
</dbReference>
<evidence type="ECO:0000256" key="9">
    <source>
        <dbReference type="SAM" id="Phobius"/>
    </source>
</evidence>
<keyword evidence="6 9" id="KW-1133">Transmembrane helix</keyword>
<dbReference type="InterPro" id="IPR017871">
    <property type="entry name" value="ABC_transporter-like_CS"/>
</dbReference>
<accession>A0A833J9E2</accession>
<feature type="transmembrane region" description="Helical" evidence="9">
    <location>
        <begin position="69"/>
        <end position="90"/>
    </location>
</feature>
<dbReference type="GO" id="GO:0140359">
    <property type="term" value="F:ABC-type transporter activity"/>
    <property type="evidence" value="ECO:0007669"/>
    <property type="project" value="InterPro"/>
</dbReference>
<evidence type="ECO:0000256" key="5">
    <source>
        <dbReference type="ARBA" id="ARBA00022840"/>
    </source>
</evidence>
<feature type="transmembrane region" description="Helical" evidence="9">
    <location>
        <begin position="110"/>
        <end position="130"/>
    </location>
</feature>
<dbReference type="InterPro" id="IPR011527">
    <property type="entry name" value="ABC1_TM_dom"/>
</dbReference>
<dbReference type="Pfam" id="PF00664">
    <property type="entry name" value="ABC_membrane"/>
    <property type="match status" value="1"/>
</dbReference>
<keyword evidence="4" id="KW-0547">Nucleotide-binding</keyword>
<dbReference type="EMBL" id="WEKV01000003">
    <property type="protein sequence ID" value="KAB7787482.1"/>
    <property type="molecule type" value="Genomic_DNA"/>
</dbReference>
<evidence type="ECO:0000256" key="2">
    <source>
        <dbReference type="ARBA" id="ARBA00005417"/>
    </source>
</evidence>
<evidence type="ECO:0000256" key="4">
    <source>
        <dbReference type="ARBA" id="ARBA00022741"/>
    </source>
</evidence>
<name>A0A833J9E2_9HYPH</name>
<dbReference type="InterPro" id="IPR003439">
    <property type="entry name" value="ABC_transporter-like_ATP-bd"/>
</dbReference>
<dbReference type="InterPro" id="IPR003593">
    <property type="entry name" value="AAA+_ATPase"/>
</dbReference>
<feature type="transmembrane region" description="Helical" evidence="9">
    <location>
        <begin position="301"/>
        <end position="321"/>
    </location>
</feature>
<evidence type="ECO:0000256" key="1">
    <source>
        <dbReference type="ARBA" id="ARBA00004651"/>
    </source>
</evidence>
<keyword evidence="5 12" id="KW-0067">ATP-binding</keyword>
<feature type="transmembrane region" description="Helical" evidence="9">
    <location>
        <begin position="213"/>
        <end position="233"/>
    </location>
</feature>
<comment type="similarity">
    <text evidence="2">Belongs to the ABC transporter superfamily.</text>
</comment>
<proteinExistence type="inferred from homology"/>
<feature type="transmembrane region" description="Helical" evidence="9">
    <location>
        <begin position="185"/>
        <end position="207"/>
    </location>
</feature>
<gene>
    <name evidence="12" type="ORF">F8B43_0416</name>
</gene>
<dbReference type="GO" id="GO:0005886">
    <property type="term" value="C:plasma membrane"/>
    <property type="evidence" value="ECO:0007669"/>
    <property type="project" value="UniProtKB-SubCell"/>
</dbReference>
<dbReference type="SUPFAM" id="SSF52540">
    <property type="entry name" value="P-loop containing nucleoside triphosphate hydrolases"/>
    <property type="match status" value="1"/>
</dbReference>
<dbReference type="SUPFAM" id="SSF90123">
    <property type="entry name" value="ABC transporter transmembrane region"/>
    <property type="match status" value="1"/>
</dbReference>
<evidence type="ECO:0000256" key="6">
    <source>
        <dbReference type="ARBA" id="ARBA00022989"/>
    </source>
</evidence>
<dbReference type="AlphaFoldDB" id="A0A833J9E2"/>
<dbReference type="Pfam" id="PF00005">
    <property type="entry name" value="ABC_tran"/>
    <property type="match status" value="1"/>
</dbReference>
<dbReference type="FunFam" id="3.40.50.300:FF:000218">
    <property type="entry name" value="Multidrug ABC transporter ATP-binding protein"/>
    <property type="match status" value="1"/>
</dbReference>
<dbReference type="PANTHER" id="PTHR24221:SF203">
    <property type="entry name" value="ATP-BINDING_PERMEASE FUSION ABC TRANSPORTER-RELATED"/>
    <property type="match status" value="1"/>
</dbReference>
<dbReference type="Gene3D" id="1.20.1560.10">
    <property type="entry name" value="ABC transporter type 1, transmembrane domain"/>
    <property type="match status" value="1"/>
</dbReference>
<dbReference type="Proteomes" id="UP000469949">
    <property type="component" value="Unassembled WGS sequence"/>
</dbReference>
<evidence type="ECO:0000313" key="13">
    <source>
        <dbReference type="Proteomes" id="UP000469949"/>
    </source>
</evidence>
<reference evidence="12 13" key="1">
    <citation type="submission" date="2019-10" db="EMBL/GenBank/DDBJ databases">
        <title>Draft Genome Sequence of the Caffeine Degrading Methylotroph Methylorubrum populi PINKEL.</title>
        <authorList>
            <person name="Dawson S.C."/>
            <person name="Zhang X."/>
            <person name="Wright M.E."/>
            <person name="Sharma G."/>
            <person name="Langner J.T."/>
            <person name="Ditty J.L."/>
            <person name="Subuyuj G.A."/>
        </authorList>
    </citation>
    <scope>NUCLEOTIDE SEQUENCE [LARGE SCALE GENOMIC DNA]</scope>
    <source>
        <strain evidence="12 13">Pinkel</strain>
    </source>
</reference>
<dbReference type="PROSITE" id="PS00211">
    <property type="entry name" value="ABC_TRANSPORTER_1"/>
    <property type="match status" value="1"/>
</dbReference>
<organism evidence="12 13">
    <name type="scientific">Methylorubrum populi</name>
    <dbReference type="NCBI Taxonomy" id="223967"/>
    <lineage>
        <taxon>Bacteria</taxon>
        <taxon>Pseudomonadati</taxon>
        <taxon>Pseudomonadota</taxon>
        <taxon>Alphaproteobacteria</taxon>
        <taxon>Hyphomicrobiales</taxon>
        <taxon>Methylobacteriaceae</taxon>
        <taxon>Methylorubrum</taxon>
    </lineage>
</organism>
<keyword evidence="7 9" id="KW-0472">Membrane</keyword>
<dbReference type="InterPro" id="IPR027417">
    <property type="entry name" value="P-loop_NTPase"/>
</dbReference>
<comment type="subcellular location">
    <subcellularLocation>
        <location evidence="1">Cell membrane</location>
        <topology evidence="1">Multi-pass membrane protein</topology>
    </subcellularLocation>
</comment>
<evidence type="ECO:0000259" key="10">
    <source>
        <dbReference type="PROSITE" id="PS50893"/>
    </source>
</evidence>
<keyword evidence="3 9" id="KW-0812">Transmembrane</keyword>
<comment type="caution">
    <text evidence="12">The sequence shown here is derived from an EMBL/GenBank/DDBJ whole genome shotgun (WGS) entry which is preliminary data.</text>
</comment>
<evidence type="ECO:0000256" key="8">
    <source>
        <dbReference type="ARBA" id="ARBA00024725"/>
    </source>
</evidence>
<evidence type="ECO:0000256" key="3">
    <source>
        <dbReference type="ARBA" id="ARBA00022692"/>
    </source>
</evidence>
<dbReference type="PROSITE" id="PS50893">
    <property type="entry name" value="ABC_TRANSPORTER_2"/>
    <property type="match status" value="1"/>
</dbReference>
<feature type="domain" description="ABC transmembrane type-1" evidence="11">
    <location>
        <begin position="70"/>
        <end position="352"/>
    </location>
</feature>
<dbReference type="SMART" id="SM00382">
    <property type="entry name" value="AAA"/>
    <property type="match status" value="1"/>
</dbReference>
<evidence type="ECO:0000256" key="7">
    <source>
        <dbReference type="ARBA" id="ARBA00023136"/>
    </source>
</evidence>